<dbReference type="Pfam" id="PF08583">
    <property type="entry name" value="Cmc1"/>
    <property type="match status" value="1"/>
</dbReference>
<comment type="similarity">
    <text evidence="1">Belongs to the CMC family.</text>
</comment>
<name>A0AAJ0GI09_9PEZI</name>
<accession>A0AAJ0GI09</accession>
<comment type="caution">
    <text evidence="4">The sequence shown here is derived from an EMBL/GenBank/DDBJ whole genome shotgun (WGS) entry which is preliminary data.</text>
</comment>
<dbReference type="Proteomes" id="UP001271007">
    <property type="component" value="Unassembled WGS sequence"/>
</dbReference>
<dbReference type="EMBL" id="JAWDJX010000002">
    <property type="protein sequence ID" value="KAK3057903.1"/>
    <property type="molecule type" value="Genomic_DNA"/>
</dbReference>
<feature type="compositionally biased region" description="Polar residues" evidence="3">
    <location>
        <begin position="53"/>
        <end position="77"/>
    </location>
</feature>
<dbReference type="AlphaFoldDB" id="A0AAJ0GI09"/>
<feature type="region of interest" description="Disordered" evidence="3">
    <location>
        <begin position="1"/>
        <end position="82"/>
    </location>
</feature>
<evidence type="ECO:0000313" key="5">
    <source>
        <dbReference type="Proteomes" id="UP001271007"/>
    </source>
</evidence>
<organism evidence="4 5">
    <name type="scientific">Extremus antarcticus</name>
    <dbReference type="NCBI Taxonomy" id="702011"/>
    <lineage>
        <taxon>Eukaryota</taxon>
        <taxon>Fungi</taxon>
        <taxon>Dikarya</taxon>
        <taxon>Ascomycota</taxon>
        <taxon>Pezizomycotina</taxon>
        <taxon>Dothideomycetes</taxon>
        <taxon>Dothideomycetidae</taxon>
        <taxon>Mycosphaerellales</taxon>
        <taxon>Extremaceae</taxon>
        <taxon>Extremus</taxon>
    </lineage>
</organism>
<keyword evidence="2" id="KW-1015">Disulfide bond</keyword>
<evidence type="ECO:0000256" key="1">
    <source>
        <dbReference type="ARBA" id="ARBA00007347"/>
    </source>
</evidence>
<dbReference type="InterPro" id="IPR013892">
    <property type="entry name" value="Cyt_c_biogenesis_Cmc1-like"/>
</dbReference>
<protein>
    <recommendedName>
        <fullName evidence="6">Autophagy-related protein 6</fullName>
    </recommendedName>
</protein>
<gene>
    <name evidence="4" type="ORF">LTR09_000979</name>
</gene>
<evidence type="ECO:0008006" key="6">
    <source>
        <dbReference type="Google" id="ProtNLM"/>
    </source>
</evidence>
<evidence type="ECO:0000313" key="4">
    <source>
        <dbReference type="EMBL" id="KAK3057903.1"/>
    </source>
</evidence>
<evidence type="ECO:0000256" key="3">
    <source>
        <dbReference type="SAM" id="MobiDB-lite"/>
    </source>
</evidence>
<reference evidence="4" key="1">
    <citation type="submission" date="2023-04" db="EMBL/GenBank/DDBJ databases">
        <title>Black Yeasts Isolated from many extreme environments.</title>
        <authorList>
            <person name="Coleine C."/>
            <person name="Stajich J.E."/>
            <person name="Selbmann L."/>
        </authorList>
    </citation>
    <scope>NUCLEOTIDE SEQUENCE</scope>
    <source>
        <strain evidence="4">CCFEE 5312</strain>
    </source>
</reference>
<sequence length="341" mass="38249">MGWFWDTKPRSGGDATSKLDPSLQDFLSKESSSQAASSQPVAIAKETPRSAEGASTTYRSQLGLPTSPNTLSATAEQPSVPAESLYQDGRYAHLWTTYRPQSAIEASGKTDQDRLADVVDVYRDRKAAIGRAALENCVMEQMAEAECFSHGGWKKMMGMCRTENKAFNRCYTMQSRFLKALGYLSNEFVGPEEEEKIQMHADRLYHEMLAREKAIAEATEKGVEAPTFAPLLQTRELVHALGEESAFAKARERAREEALPTNLSSYPPEKQDEIQGRLKGLSEWQKEVELQLIAAESRAQLVYADKVREEKEAERVTRASRRERGKETVGDTIKKAWGWEQ</sequence>
<evidence type="ECO:0000256" key="2">
    <source>
        <dbReference type="ARBA" id="ARBA00023157"/>
    </source>
</evidence>
<keyword evidence="5" id="KW-1185">Reference proteome</keyword>
<proteinExistence type="inferred from homology"/>